<gene>
    <name evidence="4" type="ORF">K7432_018203</name>
</gene>
<comment type="caution">
    <text evidence="4">The sequence shown here is derived from an EMBL/GenBank/DDBJ whole genome shotgun (WGS) entry which is preliminary data.</text>
</comment>
<dbReference type="Gene3D" id="3.10.350.10">
    <property type="entry name" value="LysM domain"/>
    <property type="match status" value="3"/>
</dbReference>
<dbReference type="InterPro" id="IPR052210">
    <property type="entry name" value="LysM1-like"/>
</dbReference>
<dbReference type="InterPro" id="IPR018392">
    <property type="entry name" value="LysM"/>
</dbReference>
<sequence length="228" mass="23857">MVNLAQLQKSNPGLDCDRLYVGQLICRPGDGTPTITTATTTTATSTPTPPKSCKKGTNQYSVQSGDTCYAIAVKFNISVENLQAANPNMKCEQLMVGEAVCIPSVVPSSSVSPTPTATPPTACASGTTSYSIKSGDTCSVIATNNGISVEKLLTANPKVKCELLAIGQQICIPQLCQNGEKASPVKAGDTCDKIAKSWKVTLDKLLKSNKGIDCNKLAIGQMICRPKA</sequence>
<dbReference type="Proteomes" id="UP001479436">
    <property type="component" value="Unassembled WGS sequence"/>
</dbReference>
<evidence type="ECO:0000259" key="3">
    <source>
        <dbReference type="PROSITE" id="PS51782"/>
    </source>
</evidence>
<proteinExistence type="predicted"/>
<dbReference type="SMART" id="SM00257">
    <property type="entry name" value="LysM"/>
    <property type="match status" value="3"/>
</dbReference>
<reference evidence="4 5" key="1">
    <citation type="submission" date="2023-04" db="EMBL/GenBank/DDBJ databases">
        <title>Genome of Basidiobolus ranarum AG-B5.</title>
        <authorList>
            <person name="Stajich J.E."/>
            <person name="Carter-House D."/>
            <person name="Gryganskyi A."/>
        </authorList>
    </citation>
    <scope>NUCLEOTIDE SEQUENCE [LARGE SCALE GENOMIC DNA]</scope>
    <source>
        <strain evidence="4 5">AG-B5</strain>
    </source>
</reference>
<accession>A0ABR2WCF7</accession>
<evidence type="ECO:0000313" key="5">
    <source>
        <dbReference type="Proteomes" id="UP001479436"/>
    </source>
</evidence>
<keyword evidence="2" id="KW-0843">Virulence</keyword>
<evidence type="ECO:0000256" key="2">
    <source>
        <dbReference type="ARBA" id="ARBA00023026"/>
    </source>
</evidence>
<dbReference type="SUPFAM" id="SSF54106">
    <property type="entry name" value="LysM domain"/>
    <property type="match status" value="3"/>
</dbReference>
<feature type="domain" description="LysM" evidence="3">
    <location>
        <begin position="181"/>
        <end position="225"/>
    </location>
</feature>
<dbReference type="CDD" id="cd00118">
    <property type="entry name" value="LysM"/>
    <property type="match status" value="3"/>
</dbReference>
<dbReference type="PANTHER" id="PTHR34997">
    <property type="entry name" value="AM15"/>
    <property type="match status" value="1"/>
</dbReference>
<dbReference type="PANTHER" id="PTHR34997:SF1">
    <property type="entry name" value="PEPTIDOGLYCAN-BINDING LYSIN DOMAIN"/>
    <property type="match status" value="1"/>
</dbReference>
<feature type="domain" description="LysM" evidence="3">
    <location>
        <begin position="58"/>
        <end position="102"/>
    </location>
</feature>
<evidence type="ECO:0000313" key="4">
    <source>
        <dbReference type="EMBL" id="KAK9746337.1"/>
    </source>
</evidence>
<keyword evidence="5" id="KW-1185">Reference proteome</keyword>
<dbReference type="Pfam" id="PF01476">
    <property type="entry name" value="LysM"/>
    <property type="match status" value="4"/>
</dbReference>
<keyword evidence="1" id="KW-0147">Chitin-binding</keyword>
<dbReference type="EMBL" id="JASJQH010005305">
    <property type="protein sequence ID" value="KAK9746337.1"/>
    <property type="molecule type" value="Genomic_DNA"/>
</dbReference>
<name>A0ABR2WCF7_9FUNG</name>
<dbReference type="InterPro" id="IPR036779">
    <property type="entry name" value="LysM_dom_sf"/>
</dbReference>
<dbReference type="PROSITE" id="PS51782">
    <property type="entry name" value="LYSM"/>
    <property type="match status" value="3"/>
</dbReference>
<organism evidence="4 5">
    <name type="scientific">Basidiobolus ranarum</name>
    <dbReference type="NCBI Taxonomy" id="34480"/>
    <lineage>
        <taxon>Eukaryota</taxon>
        <taxon>Fungi</taxon>
        <taxon>Fungi incertae sedis</taxon>
        <taxon>Zoopagomycota</taxon>
        <taxon>Entomophthoromycotina</taxon>
        <taxon>Basidiobolomycetes</taxon>
        <taxon>Basidiobolales</taxon>
        <taxon>Basidiobolaceae</taxon>
        <taxon>Basidiobolus</taxon>
    </lineage>
</organism>
<protein>
    <recommendedName>
        <fullName evidence="3">LysM domain-containing protein</fullName>
    </recommendedName>
</protein>
<evidence type="ECO:0000256" key="1">
    <source>
        <dbReference type="ARBA" id="ARBA00022669"/>
    </source>
</evidence>
<feature type="domain" description="LysM" evidence="3">
    <location>
        <begin position="128"/>
        <end position="172"/>
    </location>
</feature>